<keyword evidence="6" id="KW-1185">Reference proteome</keyword>
<comment type="caution">
    <text evidence="5">The sequence shown here is derived from an EMBL/GenBank/DDBJ whole genome shotgun (WGS) entry which is preliminary data.</text>
</comment>
<dbReference type="PANTHER" id="PTHR33678">
    <property type="entry name" value="BLL1576 PROTEIN"/>
    <property type="match status" value="1"/>
</dbReference>
<evidence type="ECO:0000313" key="5">
    <source>
        <dbReference type="EMBL" id="KWV45430.1"/>
    </source>
</evidence>
<proteinExistence type="predicted"/>
<dbReference type="EMBL" id="LNCD01000117">
    <property type="protein sequence ID" value="KWV45430.1"/>
    <property type="molecule type" value="Genomic_DNA"/>
</dbReference>
<organism evidence="5 6">
    <name type="scientific">Rhizobium altiplani</name>
    <dbReference type="NCBI Taxonomy" id="1864509"/>
    <lineage>
        <taxon>Bacteria</taxon>
        <taxon>Pseudomonadati</taxon>
        <taxon>Pseudomonadota</taxon>
        <taxon>Alphaproteobacteria</taxon>
        <taxon>Hyphomicrobiales</taxon>
        <taxon>Rhizobiaceae</taxon>
        <taxon>Rhizobium/Agrobacterium group</taxon>
        <taxon>Rhizobium</taxon>
    </lineage>
</organism>
<gene>
    <name evidence="5" type="ORF">AS026_15945</name>
</gene>
<dbReference type="OrthoDB" id="9800877at2"/>
<accession>A0A109JAM7</accession>
<dbReference type="Pfam" id="PF03050">
    <property type="entry name" value="DDE_Tnp_IS66"/>
    <property type="match status" value="1"/>
</dbReference>
<dbReference type="Proteomes" id="UP000068164">
    <property type="component" value="Unassembled WGS sequence"/>
</dbReference>
<feature type="domain" description="Transposase TnpC homeodomain" evidence="3">
    <location>
        <begin position="51"/>
        <end position="126"/>
    </location>
</feature>
<dbReference type="InterPro" id="IPR039552">
    <property type="entry name" value="IS66_C"/>
</dbReference>
<dbReference type="InterPro" id="IPR052344">
    <property type="entry name" value="Transposase-related"/>
</dbReference>
<sequence length="550" mass="61069">METSPDLLPDDVAALRAELIAARAKGAQIEAELAVAKAKASEDIAVIARQKLRIEKLERQLYGPKAERRARLIDQREFQLEELEMAATEDELAAEMAVAATVNVAGFSRSRPVKKPFPEHLPRERVVAPGPVSCQCCGGDRLRKLGEDITETLEVIPRQWKVIQTVREKFTCRDCEKISQAPAPFHAIPRGWAGPNLLAMILFDKFGQHLPLNRQVERFEREGVPLSLSTVADSIGACCAVLDPILKRIAAHTFAAERLHGDDTTVPVLAAGKTDIARSWVYVRDDRPFGGTAAPSAMFYYSRDRAGEHPQAHLAGYSGILQADAYGGYTKLYLPDRRPGLITEAACWVHARRPFYAMADVEANARRRAQGKKAVVISPIALEMVQRIDALFDIERDINGQSAELRKSVRQERSKPLVLKLEAWMKAQRAKLSRDHDLAKAFDYLLNRWPAFTLFLDDGRVCLSNNAAERALRGIALGRKSWLFAGSDRGGQRAAAMYSLIVSAKMNGVDPQAWLADVLHRIAGYPAHRIDELLPWNWKSASLAAHMHAA</sequence>
<dbReference type="Pfam" id="PF13005">
    <property type="entry name" value="zf-IS66"/>
    <property type="match status" value="1"/>
</dbReference>
<dbReference type="InterPro" id="IPR004291">
    <property type="entry name" value="Transposase_IS66_central"/>
</dbReference>
<dbReference type="InterPro" id="IPR024474">
    <property type="entry name" value="Znf_dom_IS66"/>
</dbReference>
<dbReference type="NCBIfam" id="NF033517">
    <property type="entry name" value="transpos_IS66"/>
    <property type="match status" value="1"/>
</dbReference>
<evidence type="ECO:0000259" key="3">
    <source>
        <dbReference type="Pfam" id="PF13007"/>
    </source>
</evidence>
<dbReference type="AlphaFoldDB" id="A0A109JAM7"/>
<evidence type="ECO:0008006" key="7">
    <source>
        <dbReference type="Google" id="ProtNLM"/>
    </source>
</evidence>
<dbReference type="RefSeq" id="WP_028749696.1">
    <property type="nucleotide sequence ID" value="NZ_LNCD01000117.1"/>
</dbReference>
<dbReference type="PANTHER" id="PTHR33678:SF1">
    <property type="entry name" value="BLL1576 PROTEIN"/>
    <property type="match status" value="1"/>
</dbReference>
<dbReference type="Pfam" id="PF13007">
    <property type="entry name" value="LZ_Tnp_IS66"/>
    <property type="match status" value="1"/>
</dbReference>
<feature type="domain" description="Transposase IS66 central" evidence="1">
    <location>
        <begin position="190"/>
        <end position="492"/>
    </location>
</feature>
<feature type="domain" description="Transposase IS66 zinc-finger binding" evidence="2">
    <location>
        <begin position="133"/>
        <end position="176"/>
    </location>
</feature>
<reference evidence="5 6" key="1">
    <citation type="submission" date="2015-11" db="EMBL/GenBank/DDBJ databases">
        <title>Draft Genome Sequence of the Strain BR 10423 (Rhizobium sp.) isolated from nodules of Mimosa pudica.</title>
        <authorList>
            <person name="Barauna A.C."/>
            <person name="Zilli J.E."/>
            <person name="Simoes-Araujo J.L."/>
            <person name="Reis V.M."/>
            <person name="James E.K."/>
            <person name="Reis F.B.Jr."/>
            <person name="Rouws L.F."/>
            <person name="Passos S.R."/>
            <person name="Gois S.R."/>
        </authorList>
    </citation>
    <scope>NUCLEOTIDE SEQUENCE [LARGE SCALE GENOMIC DNA]</scope>
    <source>
        <strain evidence="5 6">BR10423</strain>
    </source>
</reference>
<dbReference type="InterPro" id="IPR024463">
    <property type="entry name" value="Transposase_TnpC_homeodom"/>
</dbReference>
<feature type="domain" description="Transposase IS66 C-terminal" evidence="4">
    <location>
        <begin position="499"/>
        <end position="536"/>
    </location>
</feature>
<evidence type="ECO:0000259" key="1">
    <source>
        <dbReference type="Pfam" id="PF03050"/>
    </source>
</evidence>
<evidence type="ECO:0000313" key="6">
    <source>
        <dbReference type="Proteomes" id="UP000068164"/>
    </source>
</evidence>
<evidence type="ECO:0000259" key="2">
    <source>
        <dbReference type="Pfam" id="PF13005"/>
    </source>
</evidence>
<evidence type="ECO:0000259" key="4">
    <source>
        <dbReference type="Pfam" id="PF13817"/>
    </source>
</evidence>
<dbReference type="Pfam" id="PF13817">
    <property type="entry name" value="DDE_Tnp_IS66_C"/>
    <property type="match status" value="1"/>
</dbReference>
<name>A0A109JAM7_9HYPH</name>
<protein>
    <recommendedName>
        <fullName evidence="7">Transposase</fullName>
    </recommendedName>
</protein>